<evidence type="ECO:0000259" key="1">
    <source>
        <dbReference type="PROSITE" id="PS51671"/>
    </source>
</evidence>
<dbReference type="Pfam" id="PF19571">
    <property type="entry name" value="ACT_8"/>
    <property type="match status" value="1"/>
</dbReference>
<reference evidence="2" key="1">
    <citation type="submission" date="2020-10" db="EMBL/GenBank/DDBJ databases">
        <authorList>
            <person name="Gilroy R."/>
        </authorList>
    </citation>
    <scope>NUCLEOTIDE SEQUENCE</scope>
    <source>
        <strain evidence="2">ChiW13-3771</strain>
    </source>
</reference>
<feature type="domain" description="ACT" evidence="1">
    <location>
        <begin position="69"/>
        <end position="137"/>
    </location>
</feature>
<organism evidence="2 3">
    <name type="scientific">Candidatus Fimimorpha faecalis</name>
    <dbReference type="NCBI Taxonomy" id="2840824"/>
    <lineage>
        <taxon>Bacteria</taxon>
        <taxon>Bacillati</taxon>
        <taxon>Bacillota</taxon>
        <taxon>Clostridia</taxon>
        <taxon>Eubacteriales</taxon>
        <taxon>Candidatus Fimimorpha</taxon>
    </lineage>
</organism>
<dbReference type="PANTHER" id="PTHR40099:SF1">
    <property type="entry name" value="ACETOLACTATE SYNTHASE, SMALL SUBUNIT"/>
    <property type="match status" value="1"/>
</dbReference>
<dbReference type="SUPFAM" id="SSF55021">
    <property type="entry name" value="ACT-like"/>
    <property type="match status" value="2"/>
</dbReference>
<comment type="caution">
    <text evidence="2">The sequence shown here is derived from an EMBL/GenBank/DDBJ whole genome shotgun (WGS) entry which is preliminary data.</text>
</comment>
<evidence type="ECO:0000313" key="2">
    <source>
        <dbReference type="EMBL" id="HIR89041.1"/>
    </source>
</evidence>
<evidence type="ECO:0000313" key="3">
    <source>
        <dbReference type="Proteomes" id="UP000824201"/>
    </source>
</evidence>
<accession>A0A9D1JE10</accession>
<dbReference type="PANTHER" id="PTHR40099">
    <property type="entry name" value="ACETOLACTATE SYNTHASE, SMALL SUBUNIT"/>
    <property type="match status" value="1"/>
</dbReference>
<dbReference type="InterPro" id="IPR002912">
    <property type="entry name" value="ACT_dom"/>
</dbReference>
<sequence>MKQLSILVVNKAGSLREASTVLSDSGVNIRAVAAFDTPEFGILRMVVDDCEKAKDVLTQKGFVVRLNDVIGIELEDKKGNLTAMLDILADANISIDFIYSFVIRENQAPVIVIHTDDLQVSASMLKDHGFKVVDELE</sequence>
<reference evidence="2" key="2">
    <citation type="journal article" date="2021" name="PeerJ">
        <title>Extensive microbial diversity within the chicken gut microbiome revealed by metagenomics and culture.</title>
        <authorList>
            <person name="Gilroy R."/>
            <person name="Ravi A."/>
            <person name="Getino M."/>
            <person name="Pursley I."/>
            <person name="Horton D.L."/>
            <person name="Alikhan N.F."/>
            <person name="Baker D."/>
            <person name="Gharbi K."/>
            <person name="Hall N."/>
            <person name="Watson M."/>
            <person name="Adriaenssens E.M."/>
            <person name="Foster-Nyarko E."/>
            <person name="Jarju S."/>
            <person name="Secka A."/>
            <person name="Antonio M."/>
            <person name="Oren A."/>
            <person name="Chaudhuri R.R."/>
            <person name="La Ragione R."/>
            <person name="Hildebrand F."/>
            <person name="Pallen M.J."/>
        </authorList>
    </citation>
    <scope>NUCLEOTIDE SEQUENCE</scope>
    <source>
        <strain evidence="2">ChiW13-3771</strain>
    </source>
</reference>
<dbReference type="Proteomes" id="UP000824201">
    <property type="component" value="Unassembled WGS sequence"/>
</dbReference>
<dbReference type="InterPro" id="IPR045739">
    <property type="entry name" value="ACT_dom_pair"/>
</dbReference>
<dbReference type="AlphaFoldDB" id="A0A9D1JE10"/>
<dbReference type="PROSITE" id="PS51671">
    <property type="entry name" value="ACT"/>
    <property type="match status" value="1"/>
</dbReference>
<dbReference type="Gene3D" id="3.30.2130.10">
    <property type="entry name" value="VC0802-like"/>
    <property type="match status" value="1"/>
</dbReference>
<gene>
    <name evidence="2" type="ORF">IAC96_08840</name>
</gene>
<proteinExistence type="predicted"/>
<dbReference type="InterPro" id="IPR045865">
    <property type="entry name" value="ACT-like_dom_sf"/>
</dbReference>
<name>A0A9D1JE10_9FIRM</name>
<protein>
    <submittedName>
        <fullName evidence="2">ACT domain-containing protein</fullName>
    </submittedName>
</protein>
<dbReference type="EMBL" id="DVHN01000113">
    <property type="protein sequence ID" value="HIR89041.1"/>
    <property type="molecule type" value="Genomic_DNA"/>
</dbReference>